<gene>
    <name evidence="1" type="ORF">DSO57_1012739</name>
</gene>
<sequence>MANPKSSSFSPLGALLTVALSQFACSPVANAVVLISSFYSDALSIFLNFLCAASRMLSKWDKFQDSPKCAWLIVEILFDELLTFLTTLSIGNRFFPSQEIFIAQMMQDHIESGTATLIFQLLLFLSWFWSL</sequence>
<keyword evidence="2" id="KW-1185">Reference proteome</keyword>
<protein>
    <submittedName>
        <fullName evidence="1">Uncharacterized protein</fullName>
    </submittedName>
</protein>
<reference evidence="1" key="1">
    <citation type="submission" date="2022-04" db="EMBL/GenBank/DDBJ databases">
        <title>Genome of the entomopathogenic fungus Entomophthora muscae.</title>
        <authorList>
            <person name="Elya C."/>
            <person name="Lovett B.R."/>
            <person name="Lee E."/>
            <person name="Macias A.M."/>
            <person name="Hajek A.E."/>
            <person name="De Bivort B.L."/>
            <person name="Kasson M.T."/>
            <person name="De Fine Licht H.H."/>
            <person name="Stajich J.E."/>
        </authorList>
    </citation>
    <scope>NUCLEOTIDE SEQUENCE</scope>
    <source>
        <strain evidence="1">Berkeley</strain>
    </source>
</reference>
<name>A0ACC2U3P4_9FUNG</name>
<accession>A0ACC2U3P4</accession>
<dbReference type="EMBL" id="QTSX02001466">
    <property type="protein sequence ID" value="KAJ9081623.1"/>
    <property type="molecule type" value="Genomic_DNA"/>
</dbReference>
<dbReference type="Proteomes" id="UP001165960">
    <property type="component" value="Unassembled WGS sequence"/>
</dbReference>
<comment type="caution">
    <text evidence="1">The sequence shown here is derived from an EMBL/GenBank/DDBJ whole genome shotgun (WGS) entry which is preliminary data.</text>
</comment>
<organism evidence="1 2">
    <name type="scientific">Entomophthora muscae</name>
    <dbReference type="NCBI Taxonomy" id="34485"/>
    <lineage>
        <taxon>Eukaryota</taxon>
        <taxon>Fungi</taxon>
        <taxon>Fungi incertae sedis</taxon>
        <taxon>Zoopagomycota</taxon>
        <taxon>Entomophthoromycotina</taxon>
        <taxon>Entomophthoromycetes</taxon>
        <taxon>Entomophthorales</taxon>
        <taxon>Entomophthoraceae</taxon>
        <taxon>Entomophthora</taxon>
    </lineage>
</organism>
<evidence type="ECO:0000313" key="1">
    <source>
        <dbReference type="EMBL" id="KAJ9081623.1"/>
    </source>
</evidence>
<proteinExistence type="predicted"/>
<evidence type="ECO:0000313" key="2">
    <source>
        <dbReference type="Proteomes" id="UP001165960"/>
    </source>
</evidence>